<dbReference type="InterPro" id="IPR043636">
    <property type="entry name" value="L1_RRM_dom"/>
</dbReference>
<evidence type="ECO:0000313" key="2">
    <source>
        <dbReference type="EMBL" id="KAF0880195.1"/>
    </source>
</evidence>
<dbReference type="Gene3D" id="3.30.70.1820">
    <property type="entry name" value="L1 transposable element, RRM domain"/>
    <property type="match status" value="1"/>
</dbReference>
<sequence>DAMTARIDKAEEQISDIENKIMENNEVEKKRETKVLNHKGRLREFSDLLRCSNIHIIRVPEDEEREKGAKCLLKQIIAENFLNLGKNTDIKIQEAQGTHIELNQS</sequence>
<evidence type="ECO:0000259" key="1">
    <source>
        <dbReference type="Pfam" id="PF02994"/>
    </source>
</evidence>
<feature type="domain" description="L1 transposable element RRM" evidence="1">
    <location>
        <begin position="53"/>
        <end position="98"/>
    </location>
</feature>
<dbReference type="PANTHER" id="PTHR11505">
    <property type="entry name" value="L1 TRANSPOSABLE ELEMENT-RELATED"/>
    <property type="match status" value="1"/>
</dbReference>
<organism evidence="2 3">
    <name type="scientific">Crocuta crocuta</name>
    <name type="common">Spotted hyena</name>
    <dbReference type="NCBI Taxonomy" id="9678"/>
    <lineage>
        <taxon>Eukaryota</taxon>
        <taxon>Metazoa</taxon>
        <taxon>Chordata</taxon>
        <taxon>Craniata</taxon>
        <taxon>Vertebrata</taxon>
        <taxon>Euteleostomi</taxon>
        <taxon>Mammalia</taxon>
        <taxon>Eutheria</taxon>
        <taxon>Laurasiatheria</taxon>
        <taxon>Carnivora</taxon>
        <taxon>Feliformia</taxon>
        <taxon>Hyaenidae</taxon>
        <taxon>Crocuta</taxon>
    </lineage>
</organism>
<dbReference type="Pfam" id="PF02994">
    <property type="entry name" value="Transposase_22"/>
    <property type="match status" value="1"/>
</dbReference>
<protein>
    <submittedName>
        <fullName evidence="2">LORF1 protein</fullName>
    </submittedName>
</protein>
<feature type="non-terminal residue" evidence="2">
    <location>
        <position position="105"/>
    </location>
</feature>
<evidence type="ECO:0000313" key="3">
    <source>
        <dbReference type="Proteomes" id="UP000475037"/>
    </source>
</evidence>
<keyword evidence="3" id="KW-1185">Reference proteome</keyword>
<dbReference type="Gene3D" id="1.20.5.390">
    <property type="entry name" value="L1 transposable element, trimerization domain"/>
    <property type="match status" value="1"/>
</dbReference>
<reference evidence="2 3" key="1">
    <citation type="submission" date="2019-11" db="EMBL/GenBank/DDBJ databases">
        <authorList>
            <person name="Yang C."/>
            <person name="Li F."/>
        </authorList>
    </citation>
    <scope>NUCLEOTIDE SEQUENCE [LARGE SCALE GENOMIC DNA]</scope>
    <source>
        <strain evidence="2">KB4526</strain>
        <tissue evidence="2">Muscle</tissue>
    </source>
</reference>
<name>A0A6G1AW87_CROCR</name>
<proteinExistence type="predicted"/>
<accession>A0A6G1AW87</accession>
<dbReference type="Proteomes" id="UP000475037">
    <property type="component" value="Unassembled WGS sequence"/>
</dbReference>
<dbReference type="AlphaFoldDB" id="A0A6G1AW87"/>
<feature type="non-terminal residue" evidence="2">
    <location>
        <position position="1"/>
    </location>
</feature>
<gene>
    <name evidence="2" type="primary">L1re1_76</name>
    <name evidence="2" type="ORF">FOF47_R04910</name>
</gene>
<comment type="caution">
    <text evidence="2">The sequence shown here is derived from an EMBL/GenBank/DDBJ whole genome shotgun (WGS) entry which is preliminary data.</text>
</comment>
<dbReference type="EMBL" id="VOAJ01003282">
    <property type="protein sequence ID" value="KAF0880195.1"/>
    <property type="molecule type" value="Genomic_DNA"/>
</dbReference>
<dbReference type="InterPro" id="IPR004244">
    <property type="entry name" value="Transposase_22"/>
</dbReference>